<dbReference type="Gene3D" id="3.10.10.10">
    <property type="entry name" value="HIV Type 1 Reverse Transcriptase, subunit A, domain 1"/>
    <property type="match status" value="1"/>
</dbReference>
<keyword evidence="3" id="KW-1185">Reference proteome</keyword>
<dbReference type="AlphaFoldDB" id="A0A9Q3KA44"/>
<comment type="caution">
    <text evidence="2">The sequence shown here is derived from an EMBL/GenBank/DDBJ whole genome shotgun (WGS) entry which is preliminary data.</text>
</comment>
<dbReference type="Pfam" id="PF00078">
    <property type="entry name" value="RVT_1"/>
    <property type="match status" value="1"/>
</dbReference>
<dbReference type="InterPro" id="IPR050951">
    <property type="entry name" value="Retrovirus_Pol_polyprotein"/>
</dbReference>
<feature type="domain" description="Reverse transcriptase" evidence="1">
    <location>
        <begin position="151"/>
        <end position="219"/>
    </location>
</feature>
<sequence>MDFFTEQLKEAEFNHELILKMKEKLIDLLFKYKSAFETDKEPLGAIIGHEVDIILNVEKPYPPLWRRPAYPASPGAQEALEVHIKELMNVGLLRKVGHNELVEVATPVIITWNNGKSTMANFIKAMAALKGFNQNVLTDNAKKLLRLIVHCAIFEYLRMPFGIKNAPSRYQRMMNTKFPQELSEGWRIINIDDIIVFSETWDNHPSRLERVLQKMVQLGHRQKQSSRSTIERNAPNQKRNAIISGISGYYRKHIKDFAKIAKSLYKLCDQQTVYEMTEDRVKAYEELKHSLTNAPFILMPDWKLPFKFYLDSCGEGLGSALHQTQIIND</sequence>
<evidence type="ECO:0000313" key="2">
    <source>
        <dbReference type="EMBL" id="MBW0575979.1"/>
    </source>
</evidence>
<dbReference type="PANTHER" id="PTHR37984">
    <property type="entry name" value="PROTEIN CBG26694"/>
    <property type="match status" value="1"/>
</dbReference>
<dbReference type="Proteomes" id="UP000765509">
    <property type="component" value="Unassembled WGS sequence"/>
</dbReference>
<dbReference type="InterPro" id="IPR043502">
    <property type="entry name" value="DNA/RNA_pol_sf"/>
</dbReference>
<dbReference type="InterPro" id="IPR000477">
    <property type="entry name" value="RT_dom"/>
</dbReference>
<evidence type="ECO:0000259" key="1">
    <source>
        <dbReference type="Pfam" id="PF00078"/>
    </source>
</evidence>
<dbReference type="PANTHER" id="PTHR37984:SF5">
    <property type="entry name" value="PROTEIN NYNRIN-LIKE"/>
    <property type="match status" value="1"/>
</dbReference>
<name>A0A9Q3KA44_9BASI</name>
<accession>A0A9Q3KA44</accession>
<dbReference type="OrthoDB" id="2743851at2759"/>
<organism evidence="2 3">
    <name type="scientific">Austropuccinia psidii MF-1</name>
    <dbReference type="NCBI Taxonomy" id="1389203"/>
    <lineage>
        <taxon>Eukaryota</taxon>
        <taxon>Fungi</taxon>
        <taxon>Dikarya</taxon>
        <taxon>Basidiomycota</taxon>
        <taxon>Pucciniomycotina</taxon>
        <taxon>Pucciniomycetes</taxon>
        <taxon>Pucciniales</taxon>
        <taxon>Sphaerophragmiaceae</taxon>
        <taxon>Austropuccinia</taxon>
    </lineage>
</organism>
<gene>
    <name evidence="2" type="ORF">O181_115694</name>
</gene>
<protein>
    <recommendedName>
        <fullName evidence="1">Reverse transcriptase domain-containing protein</fullName>
    </recommendedName>
</protein>
<proteinExistence type="predicted"/>
<dbReference type="Gene3D" id="3.30.70.270">
    <property type="match status" value="2"/>
</dbReference>
<evidence type="ECO:0000313" key="3">
    <source>
        <dbReference type="Proteomes" id="UP000765509"/>
    </source>
</evidence>
<dbReference type="SUPFAM" id="SSF56672">
    <property type="entry name" value="DNA/RNA polymerases"/>
    <property type="match status" value="1"/>
</dbReference>
<dbReference type="EMBL" id="AVOT02097389">
    <property type="protein sequence ID" value="MBW0575979.1"/>
    <property type="molecule type" value="Genomic_DNA"/>
</dbReference>
<reference evidence="2" key="1">
    <citation type="submission" date="2021-03" db="EMBL/GenBank/DDBJ databases">
        <title>Draft genome sequence of rust myrtle Austropuccinia psidii MF-1, a brazilian biotype.</title>
        <authorList>
            <person name="Quecine M.C."/>
            <person name="Pachon D.M.R."/>
            <person name="Bonatelli M.L."/>
            <person name="Correr F.H."/>
            <person name="Franceschini L.M."/>
            <person name="Leite T.F."/>
            <person name="Margarido G.R.A."/>
            <person name="Almeida C.A."/>
            <person name="Ferrarezi J.A."/>
            <person name="Labate C.A."/>
        </authorList>
    </citation>
    <scope>NUCLEOTIDE SEQUENCE</scope>
    <source>
        <strain evidence="2">MF-1</strain>
    </source>
</reference>
<dbReference type="InterPro" id="IPR043128">
    <property type="entry name" value="Rev_trsase/Diguanyl_cyclase"/>
</dbReference>